<dbReference type="RefSeq" id="WP_166845193.1">
    <property type="nucleotide sequence ID" value="NZ_JAAONY010000002.1"/>
</dbReference>
<dbReference type="EMBL" id="JACHHT010000002">
    <property type="protein sequence ID" value="MBB6522797.1"/>
    <property type="molecule type" value="Genomic_DNA"/>
</dbReference>
<keyword evidence="1" id="KW-0560">Oxidoreductase</keyword>
<organism evidence="1 2">
    <name type="scientific">Pseudoteredinibacter isoporae</name>
    <dbReference type="NCBI Taxonomy" id="570281"/>
    <lineage>
        <taxon>Bacteria</taxon>
        <taxon>Pseudomonadati</taxon>
        <taxon>Pseudomonadota</taxon>
        <taxon>Gammaproteobacteria</taxon>
        <taxon>Cellvibrionales</taxon>
        <taxon>Cellvibrionaceae</taxon>
        <taxon>Pseudoteredinibacter</taxon>
    </lineage>
</organism>
<reference evidence="1 2" key="1">
    <citation type="submission" date="2020-08" db="EMBL/GenBank/DDBJ databases">
        <title>Genomic Encyclopedia of Type Strains, Phase IV (KMG-IV): sequencing the most valuable type-strain genomes for metagenomic binning, comparative biology and taxonomic classification.</title>
        <authorList>
            <person name="Goeker M."/>
        </authorList>
    </citation>
    <scope>NUCLEOTIDE SEQUENCE [LARGE SCALE GENOMIC DNA]</scope>
    <source>
        <strain evidence="1 2">DSM 22368</strain>
    </source>
</reference>
<protein>
    <submittedName>
        <fullName evidence="1">tRNA-(Ms[2]io[6]A)-hydroxylase</fullName>
        <ecNumber evidence="1">1.-.-.-</ecNumber>
    </submittedName>
</protein>
<comment type="caution">
    <text evidence="1">The sequence shown here is derived from an EMBL/GenBank/DDBJ whole genome shotgun (WGS) entry which is preliminary data.</text>
</comment>
<dbReference type="InterPro" id="IPR012347">
    <property type="entry name" value="Ferritin-like"/>
</dbReference>
<dbReference type="InParanoid" id="A0A7X0MZ59"/>
<accession>A0A7X0MZ59</accession>
<sequence>MSKLRFATSSAWTDAVMQDLDSFLIDHAAAEKKAAGMANSMLSHYPDRVELVNAMIDLSIEEMVHFKQVVKIMHERGLTLQADSKDAYVNEFRKSIRKGSEAYFLDRLLLGSVIEARGCERFGLVAEALPEGNLKKFYRNIAASEAKHDTLFEDLACLYFPQDTVMQRLDELLDIEAEIVSRLPIRSALH</sequence>
<keyword evidence="2" id="KW-1185">Reference proteome</keyword>
<dbReference type="InterPro" id="IPR009078">
    <property type="entry name" value="Ferritin-like_SF"/>
</dbReference>
<dbReference type="SUPFAM" id="SSF47240">
    <property type="entry name" value="Ferritin-like"/>
    <property type="match status" value="1"/>
</dbReference>
<dbReference type="PANTHER" id="PTHR42637">
    <property type="entry name" value="TRNA-(MS[2]IO[6]A)-HYDROXYLASE"/>
    <property type="match status" value="1"/>
</dbReference>
<dbReference type="PANTHER" id="PTHR42637:SF1">
    <property type="entry name" value="TRNA 2-(METHYLSULFANYL)-N(6)-ISOPENTENYLADENOSINE(37) HYDROXYLASE"/>
    <property type="match status" value="1"/>
</dbReference>
<dbReference type="Gene3D" id="1.20.1260.10">
    <property type="match status" value="1"/>
</dbReference>
<dbReference type="Proteomes" id="UP000528457">
    <property type="component" value="Unassembled WGS sequence"/>
</dbReference>
<dbReference type="PIRSF" id="PIRSF020736">
    <property type="entry name" value="MiaE"/>
    <property type="match status" value="1"/>
</dbReference>
<dbReference type="CDD" id="cd07910">
    <property type="entry name" value="MiaE"/>
    <property type="match status" value="1"/>
</dbReference>
<dbReference type="GO" id="GO:0045301">
    <property type="term" value="F:tRNA 2-(methylsulfanyl)-N(6)-isopentenyladenosine(37) hydroxylase activity"/>
    <property type="evidence" value="ECO:0007669"/>
    <property type="project" value="InterPro"/>
</dbReference>
<gene>
    <name evidence="1" type="ORF">HNR48_003082</name>
</gene>
<dbReference type="InterPro" id="IPR010386">
    <property type="entry name" value="tRNA-Hydrxlase_MiaE"/>
</dbReference>
<dbReference type="Pfam" id="PF06175">
    <property type="entry name" value="MiaE"/>
    <property type="match status" value="1"/>
</dbReference>
<proteinExistence type="predicted"/>
<name>A0A7X0MZ59_9GAMM</name>
<evidence type="ECO:0000313" key="2">
    <source>
        <dbReference type="Proteomes" id="UP000528457"/>
    </source>
</evidence>
<evidence type="ECO:0000313" key="1">
    <source>
        <dbReference type="EMBL" id="MBB6522797.1"/>
    </source>
</evidence>
<dbReference type="GO" id="GO:0006400">
    <property type="term" value="P:tRNA modification"/>
    <property type="evidence" value="ECO:0007669"/>
    <property type="project" value="InterPro"/>
</dbReference>
<dbReference type="EC" id="1.-.-.-" evidence="1"/>
<dbReference type="AlphaFoldDB" id="A0A7X0MZ59"/>